<sequence>MMAATPTKTKKREITKVMMRACRRRGRNLGFDFDGGGGGDVWGCGVVSDEDCCRNRERSPATGRPAFTWRRLFLGIEFLPLDFFFLGGGCCLVFPFAEIKKWLWFRRS</sequence>
<name>A0A7C9DJZ3_OPUST</name>
<protein>
    <recommendedName>
        <fullName evidence="3">Transmembrane protein</fullName>
    </recommendedName>
</protein>
<evidence type="ECO:0000256" key="1">
    <source>
        <dbReference type="SAM" id="Phobius"/>
    </source>
</evidence>
<reference evidence="2" key="2">
    <citation type="submission" date="2020-07" db="EMBL/GenBank/DDBJ databases">
        <authorList>
            <person name="Vera ALvarez R."/>
            <person name="Arias-Moreno D.M."/>
            <person name="Jimenez-Jacinto V."/>
            <person name="Jimenez-Bremont J.F."/>
            <person name="Swaminathan K."/>
            <person name="Moose S.P."/>
            <person name="Guerrero-Gonzalez M.L."/>
            <person name="Marino-Ramirez L."/>
            <person name="Landsman D."/>
            <person name="Rodriguez-Kessler M."/>
            <person name="Delgado-Sanchez P."/>
        </authorList>
    </citation>
    <scope>NUCLEOTIDE SEQUENCE</scope>
    <source>
        <tissue evidence="2">Cladode</tissue>
    </source>
</reference>
<feature type="transmembrane region" description="Helical" evidence="1">
    <location>
        <begin position="78"/>
        <end position="97"/>
    </location>
</feature>
<organism evidence="2">
    <name type="scientific">Opuntia streptacantha</name>
    <name type="common">Prickly pear cactus</name>
    <name type="synonym">Opuntia cardona</name>
    <dbReference type="NCBI Taxonomy" id="393608"/>
    <lineage>
        <taxon>Eukaryota</taxon>
        <taxon>Viridiplantae</taxon>
        <taxon>Streptophyta</taxon>
        <taxon>Embryophyta</taxon>
        <taxon>Tracheophyta</taxon>
        <taxon>Spermatophyta</taxon>
        <taxon>Magnoliopsida</taxon>
        <taxon>eudicotyledons</taxon>
        <taxon>Gunneridae</taxon>
        <taxon>Pentapetalae</taxon>
        <taxon>Caryophyllales</taxon>
        <taxon>Cactineae</taxon>
        <taxon>Cactaceae</taxon>
        <taxon>Opuntioideae</taxon>
        <taxon>Opuntia</taxon>
    </lineage>
</organism>
<evidence type="ECO:0008006" key="3">
    <source>
        <dbReference type="Google" id="ProtNLM"/>
    </source>
</evidence>
<evidence type="ECO:0000313" key="2">
    <source>
        <dbReference type="EMBL" id="MBA4643846.1"/>
    </source>
</evidence>
<dbReference type="AlphaFoldDB" id="A0A7C9DJZ3"/>
<accession>A0A7C9DJZ3</accession>
<dbReference type="EMBL" id="GISG01135472">
    <property type="protein sequence ID" value="MBA4643846.1"/>
    <property type="molecule type" value="Transcribed_RNA"/>
</dbReference>
<keyword evidence="1" id="KW-0472">Membrane</keyword>
<proteinExistence type="predicted"/>
<keyword evidence="1" id="KW-0812">Transmembrane</keyword>
<keyword evidence="1" id="KW-1133">Transmembrane helix</keyword>
<reference evidence="2" key="1">
    <citation type="journal article" date="2013" name="J. Plant Res.">
        <title>Effect of fungi and light on seed germination of three Opuntia species from semiarid lands of central Mexico.</title>
        <authorList>
            <person name="Delgado-Sanchez P."/>
            <person name="Jimenez-Bremont J.F."/>
            <person name="Guerrero-Gonzalez Mde L."/>
            <person name="Flores J."/>
        </authorList>
    </citation>
    <scope>NUCLEOTIDE SEQUENCE</scope>
    <source>
        <tissue evidence="2">Cladode</tissue>
    </source>
</reference>